<organism evidence="6 7">
    <name type="scientific">Adhaeribacter pallidiroseus</name>
    <dbReference type="NCBI Taxonomy" id="2072847"/>
    <lineage>
        <taxon>Bacteria</taxon>
        <taxon>Pseudomonadati</taxon>
        <taxon>Bacteroidota</taxon>
        <taxon>Cytophagia</taxon>
        <taxon>Cytophagales</taxon>
        <taxon>Hymenobacteraceae</taxon>
        <taxon>Adhaeribacter</taxon>
    </lineage>
</organism>
<reference evidence="6 7" key="1">
    <citation type="submission" date="2018-04" db="EMBL/GenBank/DDBJ databases">
        <title>Adhaeribacter sp. HMF7616 genome sequencing and assembly.</title>
        <authorList>
            <person name="Kang H."/>
            <person name="Kang J."/>
            <person name="Cha I."/>
            <person name="Kim H."/>
            <person name="Joh K."/>
        </authorList>
    </citation>
    <scope>NUCLEOTIDE SEQUENCE [LARGE SCALE GENOMIC DNA]</scope>
    <source>
        <strain evidence="6 7">HMF7616</strain>
    </source>
</reference>
<evidence type="ECO:0000259" key="5">
    <source>
        <dbReference type="PROSITE" id="PS51007"/>
    </source>
</evidence>
<keyword evidence="2 4" id="KW-0479">Metal-binding</keyword>
<dbReference type="PROSITE" id="PS51007">
    <property type="entry name" value="CYTC"/>
    <property type="match status" value="1"/>
</dbReference>
<gene>
    <name evidence="6" type="ORF">AHMF7616_01734</name>
</gene>
<evidence type="ECO:0000313" key="7">
    <source>
        <dbReference type="Proteomes" id="UP000253919"/>
    </source>
</evidence>
<dbReference type="InterPro" id="IPR016024">
    <property type="entry name" value="ARM-type_fold"/>
</dbReference>
<dbReference type="EC" id="1.1.5.2" evidence="6"/>
<dbReference type="Pfam" id="PF13646">
    <property type="entry name" value="HEAT_2"/>
    <property type="match status" value="2"/>
</dbReference>
<proteinExistence type="predicted"/>
<dbReference type="InterPro" id="IPR004155">
    <property type="entry name" value="PBS_lyase_HEAT"/>
</dbReference>
<keyword evidence="7" id="KW-1185">Reference proteome</keyword>
<dbReference type="GO" id="GO:0046872">
    <property type="term" value="F:metal ion binding"/>
    <property type="evidence" value="ECO:0007669"/>
    <property type="project" value="UniProtKB-KW"/>
</dbReference>
<dbReference type="Gene3D" id="1.25.10.10">
    <property type="entry name" value="Leucine-rich Repeat Variant"/>
    <property type="match status" value="3"/>
</dbReference>
<dbReference type="SUPFAM" id="SSF48371">
    <property type="entry name" value="ARM repeat"/>
    <property type="match status" value="1"/>
</dbReference>
<evidence type="ECO:0000256" key="3">
    <source>
        <dbReference type="ARBA" id="ARBA00023004"/>
    </source>
</evidence>
<dbReference type="InterPro" id="IPR036909">
    <property type="entry name" value="Cyt_c-like_dom_sf"/>
</dbReference>
<dbReference type="PANTHER" id="PTHR33546">
    <property type="entry name" value="LARGE, MULTIFUNCTIONAL SECRETED PROTEIN-RELATED"/>
    <property type="match status" value="1"/>
</dbReference>
<keyword evidence="6" id="KW-0560">Oxidoreductase</keyword>
<dbReference type="InterPro" id="IPR009056">
    <property type="entry name" value="Cyt_c-like_dom"/>
</dbReference>
<dbReference type="NCBIfam" id="TIGR02604">
    <property type="entry name" value="Piru_Ver_Nterm"/>
    <property type="match status" value="1"/>
</dbReference>
<dbReference type="Pfam" id="PF23500">
    <property type="entry name" value="DUF7133"/>
    <property type="match status" value="1"/>
</dbReference>
<keyword evidence="3 4" id="KW-0408">Iron</keyword>
<dbReference type="InterPro" id="IPR055557">
    <property type="entry name" value="DUF7133"/>
</dbReference>
<dbReference type="Gene3D" id="2.120.10.30">
    <property type="entry name" value="TolB, C-terminal domain"/>
    <property type="match status" value="1"/>
</dbReference>
<accession>A0A369QEJ3</accession>
<dbReference type="NCBIfam" id="TIGR02603">
    <property type="entry name" value="CxxCH_TIGR02603"/>
    <property type="match status" value="1"/>
</dbReference>
<dbReference type="PANTHER" id="PTHR33546:SF1">
    <property type="entry name" value="LARGE, MULTIFUNCTIONAL SECRETED PROTEIN"/>
    <property type="match status" value="1"/>
</dbReference>
<feature type="domain" description="Cytochrome c" evidence="5">
    <location>
        <begin position="1014"/>
        <end position="1150"/>
    </location>
</feature>
<dbReference type="GO" id="GO:0009055">
    <property type="term" value="F:electron transfer activity"/>
    <property type="evidence" value="ECO:0007669"/>
    <property type="project" value="InterPro"/>
</dbReference>
<keyword evidence="1 4" id="KW-0349">Heme</keyword>
<dbReference type="InterPro" id="IPR011041">
    <property type="entry name" value="Quinoprot_gluc/sorb_DH_b-prop"/>
</dbReference>
<dbReference type="Gene3D" id="1.10.760.10">
    <property type="entry name" value="Cytochrome c-like domain"/>
    <property type="match status" value="1"/>
</dbReference>
<dbReference type="EMBL" id="QASA01000001">
    <property type="protein sequence ID" value="RDC63134.1"/>
    <property type="molecule type" value="Genomic_DNA"/>
</dbReference>
<dbReference type="SUPFAM" id="SSF46626">
    <property type="entry name" value="Cytochrome c"/>
    <property type="match status" value="1"/>
</dbReference>
<dbReference type="InterPro" id="IPR013427">
    <property type="entry name" value="Haem-bd_dom_put"/>
</dbReference>
<evidence type="ECO:0000256" key="4">
    <source>
        <dbReference type="PROSITE-ProRule" id="PRU00433"/>
    </source>
</evidence>
<dbReference type="Proteomes" id="UP000253919">
    <property type="component" value="Unassembled WGS sequence"/>
</dbReference>
<dbReference type="InterPro" id="IPR011042">
    <property type="entry name" value="6-blade_b-propeller_TolB-like"/>
</dbReference>
<comment type="caution">
    <text evidence="6">The sequence shown here is derived from an EMBL/GenBank/DDBJ whole genome shotgun (WGS) entry which is preliminary data.</text>
</comment>
<dbReference type="AlphaFoldDB" id="A0A369QEJ3"/>
<dbReference type="InterPro" id="IPR013428">
    <property type="entry name" value="Membrane-bound_put_N"/>
</dbReference>
<dbReference type="GO" id="GO:0020037">
    <property type="term" value="F:heme binding"/>
    <property type="evidence" value="ECO:0007669"/>
    <property type="project" value="InterPro"/>
</dbReference>
<protein>
    <submittedName>
        <fullName evidence="6">Quinoprotein glucose dehydrogenase (PQQ, quinone)</fullName>
        <ecNumber evidence="6">1.1.5.2</ecNumber>
    </submittedName>
</protein>
<dbReference type="SMART" id="SM00567">
    <property type="entry name" value="EZ_HEAT"/>
    <property type="match status" value="5"/>
</dbReference>
<evidence type="ECO:0000256" key="2">
    <source>
        <dbReference type="ARBA" id="ARBA00022723"/>
    </source>
</evidence>
<evidence type="ECO:0000256" key="1">
    <source>
        <dbReference type="ARBA" id="ARBA00022617"/>
    </source>
</evidence>
<dbReference type="SUPFAM" id="SSF50952">
    <property type="entry name" value="Soluble quinoprotein glucose dehydrogenase"/>
    <property type="match status" value="1"/>
</dbReference>
<name>A0A369QEJ3_9BACT</name>
<sequence length="1153" mass="127720">MRFLKQKQFFKIMKKFLDAFTRNYKFFWASALVPVLFVAGFTKDDPTGKKITRLVPAEAAARAKAIEASENPILDAGLSMRVWGIDSLIADPIAIDIDDKGRLFYTRTNRQKSSEFDIRGHQDWEIPSISMQSVEDRRAFLRKTLAPNLSTQNNWLTDINQDGSHDWRDLAVQKERVYRVEDTDGDGVADFQQMVVEDFNDEVTDVAHGVLAHNDELYVTVAPDMWRLKDKDGDGLMDEKKSLMTGFGVHIGFSGHGLSGLEVGPDGKIYWQIGDIGFNGKGPDGKKWEYPNSGVVVRCNPDGSDFEVFASGNRNTHEFVFDEYGNLISHDNDGDHPGEKERLVYIVNGADIGWRSNWQYGKYRDPDNNTYKVWMDENMFKPRFEGQAAYITPTIANYVSGPAGMLYNPGTALSPKYKNHFFVGEFTGSAARSGIHAFTLKPKGASFELGETKKIVGNVLGTGIDFGPDGAMYVADWINGWGTKNNGRIWKLDDKSQTNSPERQLTKTLLGANFTAKSDNELSDLLKNADMRVRQKAQFELANRGAKGAAIFQKNLKQTSHQLARVHAIWGMSQLARQDKKYAQSLLSLLKDKDPEIRAQAAKWLGDVKYAEAGKALLPVLQDNNSRARFFAAEALGRIAFQPAVQPIIKMLEVNNDEDAYLRHAGSLALARIGQPEPVIALAKSPNRGLRIAAVVALRRMNHPGIASFLNDQDEFVVTETARAINDDLSITEALPALGNLLASTRFTNEPLIRRAINANLRVGTPEAMQNLITYAQKDGNPIAMRAEALDALSTWAKPSVLDRVDGRLRGSAQRDPMAVKSKAGDMYIKLLSHPELPIRMSAVKAISKLKIEQGSAPLFARLKEDKDAIVRIEALRALASMGDKQISKAIEQALSDQEKTVRVTALDLLGKTNMPQDLMVKSLSDVIHTRTTEEKQAALVTLGKLPVKSTQKIFDQLLTTMESGKLAPEIQLELEEAIDSTRSPQLLARHKSITNKLSPDALTASFKGSLTGGEPQQGRQIFFRHQTAQCIRCHSYDDLGGEAGPRLNGVASRLSREQLLEALVNPSARLAPGYGTVAVTLKNGRSVSGVLLGETNNDLTVKVGDQPEVVIRKEQIAKRTNSPSSMPEMRYLLTKREIRDVVSFLATLKEPE</sequence>
<dbReference type="GO" id="GO:0008876">
    <property type="term" value="F:quinoprotein glucose dehydrogenase activity"/>
    <property type="evidence" value="ECO:0007669"/>
    <property type="project" value="UniProtKB-EC"/>
</dbReference>
<evidence type="ECO:0000313" key="6">
    <source>
        <dbReference type="EMBL" id="RDC63134.1"/>
    </source>
</evidence>
<dbReference type="InterPro" id="IPR011989">
    <property type="entry name" value="ARM-like"/>
</dbReference>